<evidence type="ECO:0000256" key="3">
    <source>
        <dbReference type="ARBA" id="ARBA00022833"/>
    </source>
</evidence>
<accession>A0ABY9CMZ7</accession>
<feature type="region of interest" description="Disordered" evidence="4">
    <location>
        <begin position="1"/>
        <end position="72"/>
    </location>
</feature>
<dbReference type="PANTHER" id="PTHR46214:SF8">
    <property type="entry name" value="RING_FYVE_PHD ZINC FINGER SUPERFAMILY PROTEIN"/>
    <property type="match status" value="1"/>
</dbReference>
<organism evidence="6 7">
    <name type="scientific">Vitis vinifera</name>
    <name type="common">Grape</name>
    <dbReference type="NCBI Taxonomy" id="29760"/>
    <lineage>
        <taxon>Eukaryota</taxon>
        <taxon>Viridiplantae</taxon>
        <taxon>Streptophyta</taxon>
        <taxon>Embryophyta</taxon>
        <taxon>Tracheophyta</taxon>
        <taxon>Spermatophyta</taxon>
        <taxon>Magnoliopsida</taxon>
        <taxon>eudicotyledons</taxon>
        <taxon>Gunneridae</taxon>
        <taxon>Pentapetalae</taxon>
        <taxon>rosids</taxon>
        <taxon>Vitales</taxon>
        <taxon>Vitaceae</taxon>
        <taxon>Viteae</taxon>
        <taxon>Vitis</taxon>
    </lineage>
</organism>
<keyword evidence="7" id="KW-1185">Reference proteome</keyword>
<evidence type="ECO:0000259" key="5">
    <source>
        <dbReference type="PROSITE" id="PS51292"/>
    </source>
</evidence>
<dbReference type="Gene3D" id="3.30.40.10">
    <property type="entry name" value="Zinc/RING finger domain, C3HC4 (zinc finger)"/>
    <property type="match status" value="1"/>
</dbReference>
<proteinExistence type="predicted"/>
<evidence type="ECO:0000256" key="1">
    <source>
        <dbReference type="ARBA" id="ARBA00022723"/>
    </source>
</evidence>
<name>A0ABY9CMZ7_VITVI</name>
<sequence>MMEGEAHDPRIGDKVDRVEGGIRESSSAEPVPETVIMITPAEPDAEERRGSSGGSGSDKAKAEAEAEAETESKASVKEVNSCVVDVKCGGGGGGGGLVENWDGERVCRICHLSSDPAAEGSIATCRDASADLIQLGCGCKDELGISHPHCAEAWFKLKGNRMCEICGETANNVKGVWDNRFMEDWNERRYAGSSSNSSDRGGGCWRGQPFCNFLMACLAKIYSPRSSRENLHRIKQAKLSSNDAGGLPPTAKRLRRHQNANDIIISCPSCACACQNENNCVISGSKIMSKVEMNTNNHIKRQPHSDGAPGGQTHGGGHGFRHAVSSSSCSTLDIAPNMTLLIHLADILAFRNLTRAYLVCILGGFIQQPYYSFILNLDTNTFMHIVGSIKSGLKGLDANISAQFASTVDDITAFYFNNITMGEVSTPLAVVNLVQHIVDCPTLFPEILKTLFEFVLFEDCGNQWSPNRPMLSLILISEQIFTNLKAQILASQHVDQHQRLSLCFDKLMADVNRSLDSKNRDKVTQNLTIFRYESLAK</sequence>
<dbReference type="InterPro" id="IPR013083">
    <property type="entry name" value="Znf_RING/FYVE/PHD"/>
</dbReference>
<feature type="compositionally biased region" description="Basic and acidic residues" evidence="4">
    <location>
        <begin position="1"/>
        <end position="22"/>
    </location>
</feature>
<evidence type="ECO:0000256" key="4">
    <source>
        <dbReference type="SAM" id="MobiDB-lite"/>
    </source>
</evidence>
<keyword evidence="3" id="KW-0862">Zinc</keyword>
<dbReference type="SMART" id="SM00744">
    <property type="entry name" value="RINGv"/>
    <property type="match status" value="1"/>
</dbReference>
<dbReference type="PROSITE" id="PS51292">
    <property type="entry name" value="ZF_RING_CH"/>
    <property type="match status" value="1"/>
</dbReference>
<dbReference type="SUPFAM" id="SSF57850">
    <property type="entry name" value="RING/U-box"/>
    <property type="match status" value="1"/>
</dbReference>
<evidence type="ECO:0000313" key="6">
    <source>
        <dbReference type="EMBL" id="WJZ96557.1"/>
    </source>
</evidence>
<evidence type="ECO:0000256" key="2">
    <source>
        <dbReference type="ARBA" id="ARBA00022771"/>
    </source>
</evidence>
<feature type="compositionally biased region" description="Gly residues" evidence="4">
    <location>
        <begin position="308"/>
        <end position="317"/>
    </location>
</feature>
<dbReference type="PANTHER" id="PTHR46214">
    <property type="entry name" value="ZINC FINGER, RING-CH-TYPE"/>
    <property type="match status" value="1"/>
</dbReference>
<dbReference type="Pfam" id="PF12906">
    <property type="entry name" value="RINGv"/>
    <property type="match status" value="1"/>
</dbReference>
<dbReference type="Proteomes" id="UP001227230">
    <property type="component" value="Chromosome 10"/>
</dbReference>
<keyword evidence="2" id="KW-0863">Zinc-finger</keyword>
<dbReference type="InterPro" id="IPR011016">
    <property type="entry name" value="Znf_RING-CH"/>
</dbReference>
<evidence type="ECO:0000313" key="7">
    <source>
        <dbReference type="Proteomes" id="UP001227230"/>
    </source>
</evidence>
<protein>
    <recommendedName>
        <fullName evidence="5">RING-CH-type domain-containing protein</fullName>
    </recommendedName>
</protein>
<gene>
    <name evidence="6" type="ORF">VitviT2T_015231</name>
</gene>
<dbReference type="EMBL" id="CP126657">
    <property type="protein sequence ID" value="WJZ96557.1"/>
    <property type="molecule type" value="Genomic_DNA"/>
</dbReference>
<keyword evidence="1" id="KW-0479">Metal-binding</keyword>
<feature type="compositionally biased region" description="Basic and acidic residues" evidence="4">
    <location>
        <begin position="58"/>
        <end position="72"/>
    </location>
</feature>
<reference evidence="6 7" key="1">
    <citation type="journal article" date="2023" name="Hortic Res">
        <title>The complete reference genome for grapevine (Vitis vinifera L.) genetics and breeding.</title>
        <authorList>
            <person name="Shi X."/>
            <person name="Cao S."/>
            <person name="Wang X."/>
            <person name="Huang S."/>
            <person name="Wang Y."/>
            <person name="Liu Z."/>
            <person name="Liu W."/>
            <person name="Leng X."/>
            <person name="Peng Y."/>
            <person name="Wang N."/>
            <person name="Wang Y."/>
            <person name="Ma Z."/>
            <person name="Xu X."/>
            <person name="Zhang F."/>
            <person name="Xue H."/>
            <person name="Zhong H."/>
            <person name="Wang Y."/>
            <person name="Zhang K."/>
            <person name="Velt A."/>
            <person name="Avia K."/>
            <person name="Holtgrawe D."/>
            <person name="Grimplet J."/>
            <person name="Matus J.T."/>
            <person name="Ware D."/>
            <person name="Wu X."/>
            <person name="Wang H."/>
            <person name="Liu C."/>
            <person name="Fang Y."/>
            <person name="Rustenholz C."/>
            <person name="Cheng Z."/>
            <person name="Xiao H."/>
            <person name="Zhou Y."/>
        </authorList>
    </citation>
    <scope>NUCLEOTIDE SEQUENCE [LARGE SCALE GENOMIC DNA]</scope>
    <source>
        <strain evidence="7">cv. Pinot noir / PN40024</strain>
        <tissue evidence="6">Leaf</tissue>
    </source>
</reference>
<feature type="region of interest" description="Disordered" evidence="4">
    <location>
        <begin position="298"/>
        <end position="317"/>
    </location>
</feature>
<feature type="domain" description="RING-CH-type" evidence="5">
    <location>
        <begin position="99"/>
        <end position="173"/>
    </location>
</feature>